<dbReference type="PROSITE" id="PS01180">
    <property type="entry name" value="CUB"/>
    <property type="match status" value="1"/>
</dbReference>
<keyword evidence="2" id="KW-0964">Secreted</keyword>
<evidence type="ECO:0000256" key="6">
    <source>
        <dbReference type="ARBA" id="ARBA00023180"/>
    </source>
</evidence>
<evidence type="ECO:0000256" key="7">
    <source>
        <dbReference type="PROSITE-ProRule" id="PRU00076"/>
    </source>
</evidence>
<dbReference type="PROSITE" id="PS00022">
    <property type="entry name" value="EGF_1"/>
    <property type="match status" value="1"/>
</dbReference>
<dbReference type="PANTHER" id="PTHR24254">
    <property type="entry name" value="PROTHROMBIN"/>
    <property type="match status" value="1"/>
</dbReference>
<keyword evidence="6" id="KW-0325">Glycoprotein</keyword>
<dbReference type="Pfam" id="PF00431">
    <property type="entry name" value="CUB"/>
    <property type="match status" value="1"/>
</dbReference>
<dbReference type="InterPro" id="IPR035914">
    <property type="entry name" value="Sperma_CUB_dom_sf"/>
</dbReference>
<comment type="subcellular location">
    <subcellularLocation>
        <location evidence="1">Secreted</location>
    </subcellularLocation>
</comment>
<feature type="domain" description="CUB" evidence="9">
    <location>
        <begin position="125"/>
        <end position="233"/>
    </location>
</feature>
<comment type="caution">
    <text evidence="7">Lacks conserved residue(s) required for the propagation of feature annotation.</text>
</comment>
<dbReference type="CDD" id="cd00041">
    <property type="entry name" value="CUB"/>
    <property type="match status" value="1"/>
</dbReference>
<dbReference type="PANTHER" id="PTHR24254:SF9">
    <property type="entry name" value="INACTIVE SERINE PROTEASE PAMR1"/>
    <property type="match status" value="1"/>
</dbReference>
<dbReference type="Proteomes" id="UP000694620">
    <property type="component" value="Unassembled WGS sequence"/>
</dbReference>
<accession>A0A8C4TGN7</accession>
<evidence type="ECO:0000259" key="9">
    <source>
        <dbReference type="PROSITE" id="PS01180"/>
    </source>
</evidence>
<keyword evidence="4" id="KW-0677">Repeat</keyword>
<keyword evidence="5 7" id="KW-1015">Disulfide bond</keyword>
<keyword evidence="7" id="KW-0245">EGF-like domain</keyword>
<organism evidence="11 12">
    <name type="scientific">Erpetoichthys calabaricus</name>
    <name type="common">Rope fish</name>
    <name type="synonym">Calamoichthys calabaricus</name>
    <dbReference type="NCBI Taxonomy" id="27687"/>
    <lineage>
        <taxon>Eukaryota</taxon>
        <taxon>Metazoa</taxon>
        <taxon>Chordata</taxon>
        <taxon>Craniata</taxon>
        <taxon>Vertebrata</taxon>
        <taxon>Euteleostomi</taxon>
        <taxon>Actinopterygii</taxon>
        <taxon>Polypteriformes</taxon>
        <taxon>Polypteridae</taxon>
        <taxon>Erpetoichthys</taxon>
    </lineage>
</organism>
<evidence type="ECO:0000256" key="3">
    <source>
        <dbReference type="ARBA" id="ARBA00022729"/>
    </source>
</evidence>
<evidence type="ECO:0000313" key="11">
    <source>
        <dbReference type="Ensembl" id="ENSECRP00000032439.1"/>
    </source>
</evidence>
<feature type="disulfide bond" evidence="7">
    <location>
        <begin position="259"/>
        <end position="268"/>
    </location>
</feature>
<dbReference type="GO" id="GO:0005576">
    <property type="term" value="C:extracellular region"/>
    <property type="evidence" value="ECO:0007669"/>
    <property type="project" value="UniProtKB-SubCell"/>
</dbReference>
<dbReference type="PROSITE" id="PS50026">
    <property type="entry name" value="EGF_3"/>
    <property type="match status" value="1"/>
</dbReference>
<dbReference type="FunFam" id="2.10.25.10:FF:000063">
    <property type="entry name" value="Slit guidance ligand 2"/>
    <property type="match status" value="1"/>
</dbReference>
<keyword evidence="12" id="KW-1185">Reference proteome</keyword>
<dbReference type="InterPro" id="IPR000742">
    <property type="entry name" value="EGF"/>
</dbReference>
<dbReference type="SUPFAM" id="SSF57196">
    <property type="entry name" value="EGF/Laminin"/>
    <property type="match status" value="1"/>
</dbReference>
<protein>
    <submittedName>
        <fullName evidence="11">Inactive serine protease PAMR1-like</fullName>
    </submittedName>
</protein>
<proteinExistence type="predicted"/>
<feature type="region of interest" description="Disordered" evidence="8">
    <location>
        <begin position="327"/>
        <end position="372"/>
    </location>
</feature>
<feature type="domain" description="EGF-like" evidence="10">
    <location>
        <begin position="232"/>
        <end position="269"/>
    </location>
</feature>
<dbReference type="CDD" id="cd00054">
    <property type="entry name" value="EGF_CA"/>
    <property type="match status" value="1"/>
</dbReference>
<evidence type="ECO:0000256" key="8">
    <source>
        <dbReference type="SAM" id="MobiDB-lite"/>
    </source>
</evidence>
<name>A0A8C4TGN7_ERPCA</name>
<dbReference type="GeneTree" id="ENSGT00940000154234"/>
<dbReference type="Pfam" id="PF00008">
    <property type="entry name" value="EGF"/>
    <property type="match status" value="1"/>
</dbReference>
<dbReference type="FunFam" id="2.60.120.290:FF:000005">
    <property type="entry name" value="Procollagen C-endopeptidase enhancer 1"/>
    <property type="match status" value="1"/>
</dbReference>
<evidence type="ECO:0000313" key="12">
    <source>
        <dbReference type="Proteomes" id="UP000694620"/>
    </source>
</evidence>
<dbReference type="InterPro" id="IPR000859">
    <property type="entry name" value="CUB_dom"/>
</dbReference>
<dbReference type="SMART" id="SM00042">
    <property type="entry name" value="CUB"/>
    <property type="match status" value="1"/>
</dbReference>
<sequence length="372" mass="41840">MIVILCWREKKRRNKSLCPCLTEYTVINENCPGAEWNIMCRGCCEYDQIRCKCPNQGDVIGYAVPCCRNEANECDPCIIHPGCSIFENCKRCNNGTWGVQDDFFIKGKYCSECRTGWSGGDCMKCGGVINAKRGYIAIESYPTNAHCEWTLNVNPQFTIELRFSMLSLEFDYSCRYDYVEVRDGDNVDAQVIGRFCGNERPPPIRSTGHSLHVLFVSDGYKSFDGFHLSFAESSACLSSPCLHDGTCLLDATRSFRCACLAGYTGKQCENCELCASLLLSPLNSSSCHTNVTRGFGGLQYTEKTFKDRTHCVKPVFKINKKKQTQRNAIWGSHTTKSGHNGAKEKQSKVTVLNESSDEQRSGLLRRWSENEE</sequence>
<dbReference type="Ensembl" id="ENSECRT00000033161.1">
    <property type="protein sequence ID" value="ENSECRP00000032439.1"/>
    <property type="gene ID" value="ENSECRG00000021982.1"/>
</dbReference>
<dbReference type="InterPro" id="IPR051659">
    <property type="entry name" value="Serine_Protease_S1-Domain"/>
</dbReference>
<evidence type="ECO:0000256" key="1">
    <source>
        <dbReference type="ARBA" id="ARBA00004613"/>
    </source>
</evidence>
<evidence type="ECO:0000256" key="4">
    <source>
        <dbReference type="ARBA" id="ARBA00022737"/>
    </source>
</evidence>
<dbReference type="SMART" id="SM00181">
    <property type="entry name" value="EGF"/>
    <property type="match status" value="2"/>
</dbReference>
<reference evidence="11" key="1">
    <citation type="submission" date="2025-08" db="UniProtKB">
        <authorList>
            <consortium name="Ensembl"/>
        </authorList>
    </citation>
    <scope>IDENTIFICATION</scope>
</reference>
<evidence type="ECO:0000259" key="10">
    <source>
        <dbReference type="PROSITE" id="PS50026"/>
    </source>
</evidence>
<evidence type="ECO:0000256" key="2">
    <source>
        <dbReference type="ARBA" id="ARBA00022525"/>
    </source>
</evidence>
<keyword evidence="3" id="KW-0732">Signal</keyword>
<dbReference type="SUPFAM" id="SSF49854">
    <property type="entry name" value="Spermadhesin, CUB domain"/>
    <property type="match status" value="1"/>
</dbReference>
<dbReference type="AlphaFoldDB" id="A0A8C4TGN7"/>
<evidence type="ECO:0000256" key="5">
    <source>
        <dbReference type="ARBA" id="ARBA00023157"/>
    </source>
</evidence>
<dbReference type="Gene3D" id="2.10.25.10">
    <property type="entry name" value="Laminin"/>
    <property type="match status" value="1"/>
</dbReference>
<reference evidence="11" key="2">
    <citation type="submission" date="2025-09" db="UniProtKB">
        <authorList>
            <consortium name="Ensembl"/>
        </authorList>
    </citation>
    <scope>IDENTIFICATION</scope>
</reference>
<dbReference type="Gene3D" id="2.60.120.290">
    <property type="entry name" value="Spermadhesin, CUB domain"/>
    <property type="match status" value="1"/>
</dbReference>